<keyword evidence="2" id="KW-1133">Transmembrane helix</keyword>
<evidence type="ECO:0008006" key="5">
    <source>
        <dbReference type="Google" id="ProtNLM"/>
    </source>
</evidence>
<evidence type="ECO:0000313" key="3">
    <source>
        <dbReference type="EMBL" id="QEU89237.1"/>
    </source>
</evidence>
<keyword evidence="2" id="KW-0472">Membrane</keyword>
<evidence type="ECO:0000256" key="2">
    <source>
        <dbReference type="SAM" id="Phobius"/>
    </source>
</evidence>
<dbReference type="EMBL" id="CP023700">
    <property type="protein sequence ID" value="QEU89237.1"/>
    <property type="molecule type" value="Genomic_DNA"/>
</dbReference>
<accession>A0ABX6AQG3</accession>
<keyword evidence="2" id="KW-0812">Transmembrane</keyword>
<evidence type="ECO:0000313" key="4">
    <source>
        <dbReference type="Proteomes" id="UP000327143"/>
    </source>
</evidence>
<organism evidence="3 4">
    <name type="scientific">Streptomyces viridosporus T7A</name>
    <dbReference type="NCBI Taxonomy" id="665577"/>
    <lineage>
        <taxon>Bacteria</taxon>
        <taxon>Bacillati</taxon>
        <taxon>Actinomycetota</taxon>
        <taxon>Actinomycetes</taxon>
        <taxon>Kitasatosporales</taxon>
        <taxon>Streptomycetaceae</taxon>
        <taxon>Streptomyces</taxon>
    </lineage>
</organism>
<gene>
    <name evidence="3" type="ORF">CP969_14350</name>
</gene>
<dbReference type="Proteomes" id="UP000327143">
    <property type="component" value="Chromosome"/>
</dbReference>
<name>A0ABX6AQG3_STRVD</name>
<keyword evidence="4" id="KW-1185">Reference proteome</keyword>
<protein>
    <recommendedName>
        <fullName evidence="5">Translation initiation factor IF-2</fullName>
    </recommendedName>
</protein>
<reference evidence="3 4" key="1">
    <citation type="submission" date="2017-09" db="EMBL/GenBank/DDBJ databases">
        <authorList>
            <person name="Lee N."/>
            <person name="Cho B.-K."/>
        </authorList>
    </citation>
    <scope>NUCLEOTIDE SEQUENCE [LARGE SCALE GENOMIC DNA]</scope>
    <source>
        <strain evidence="3 4">ATCC 39115</strain>
    </source>
</reference>
<proteinExistence type="predicted"/>
<feature type="transmembrane region" description="Helical" evidence="2">
    <location>
        <begin position="158"/>
        <end position="181"/>
    </location>
</feature>
<feature type="region of interest" description="Disordered" evidence="1">
    <location>
        <begin position="60"/>
        <end position="152"/>
    </location>
</feature>
<sequence>MGYGGSEDDGTDALMAAILDEPLPVGARRDPAFLAAHGAAAADLAVLREQLALIGDALAAPVGTPSSVPTGTEDGEPAGRGGAARPGKRPEPGDGAGRPGAEARSPAGADPGEGTAGDGAGGRPAPHAPLRPRSPRPRGPRGSRGSRGPHRARRPLKAALGALAAAAAATLVVGVGGWLVAQGGGAPDAAAGKAEAASDSAADERGGGGAFGDPHYLACARLVAEGTVLAVRPVPDSGRERITLEVTRSYKGESGDRVTFVLDVAGRPRLHGGDRVMIGLPPVGDQPDTVVVGEEDIAPERSRITAALPEARTLDCG</sequence>
<evidence type="ECO:0000256" key="1">
    <source>
        <dbReference type="SAM" id="MobiDB-lite"/>
    </source>
</evidence>